<dbReference type="RefSeq" id="WP_188571061.1">
    <property type="nucleotide sequence ID" value="NZ_BMFW01000005.1"/>
</dbReference>
<proteinExistence type="predicted"/>
<dbReference type="EMBL" id="BMFW01000005">
    <property type="protein sequence ID" value="GGH93823.1"/>
    <property type="molecule type" value="Genomic_DNA"/>
</dbReference>
<comment type="caution">
    <text evidence="1">The sequence shown here is derived from an EMBL/GenBank/DDBJ whole genome shotgun (WGS) entry which is preliminary data.</text>
</comment>
<gene>
    <name evidence="1" type="ORF">GCM10007170_15590</name>
</gene>
<name>A0ABQ2AM60_9MICC</name>
<keyword evidence="2" id="KW-1185">Reference proteome</keyword>
<accession>A0ABQ2AM60</accession>
<organism evidence="1 2">
    <name type="scientific">Arthrobacter liuii</name>
    <dbReference type="NCBI Taxonomy" id="1476996"/>
    <lineage>
        <taxon>Bacteria</taxon>
        <taxon>Bacillati</taxon>
        <taxon>Actinomycetota</taxon>
        <taxon>Actinomycetes</taxon>
        <taxon>Micrococcales</taxon>
        <taxon>Micrococcaceae</taxon>
        <taxon>Arthrobacter</taxon>
    </lineage>
</organism>
<dbReference type="Proteomes" id="UP000643279">
    <property type="component" value="Unassembled WGS sequence"/>
</dbReference>
<protein>
    <submittedName>
        <fullName evidence="1">Uncharacterized protein</fullName>
    </submittedName>
</protein>
<evidence type="ECO:0000313" key="1">
    <source>
        <dbReference type="EMBL" id="GGH93823.1"/>
    </source>
</evidence>
<evidence type="ECO:0000313" key="2">
    <source>
        <dbReference type="Proteomes" id="UP000643279"/>
    </source>
</evidence>
<reference evidence="2" key="1">
    <citation type="journal article" date="2019" name="Int. J. Syst. Evol. Microbiol.">
        <title>The Global Catalogue of Microorganisms (GCM) 10K type strain sequencing project: providing services to taxonomists for standard genome sequencing and annotation.</title>
        <authorList>
            <consortium name="The Broad Institute Genomics Platform"/>
            <consortium name="The Broad Institute Genome Sequencing Center for Infectious Disease"/>
            <person name="Wu L."/>
            <person name="Ma J."/>
        </authorList>
    </citation>
    <scope>NUCLEOTIDE SEQUENCE [LARGE SCALE GENOMIC DNA]</scope>
    <source>
        <strain evidence="2">CGMCC 1.12778</strain>
    </source>
</reference>
<sequence length="77" mass="9104">MRGELKAEITRNEYGTYEIEVSQDRGGGWLPRQMMWGKAWTHRGARRKARRLLADAQLRLDFEKFKETLHPNGRCTQ</sequence>